<name>H5XTD9_9FIRM</name>
<organism evidence="5 6">
    <name type="scientific">Desulfosporosinus youngiae DSM 17734</name>
    <dbReference type="NCBI Taxonomy" id="768710"/>
    <lineage>
        <taxon>Bacteria</taxon>
        <taxon>Bacillati</taxon>
        <taxon>Bacillota</taxon>
        <taxon>Clostridia</taxon>
        <taxon>Eubacteriales</taxon>
        <taxon>Desulfitobacteriaceae</taxon>
        <taxon>Desulfosporosinus</taxon>
    </lineage>
</organism>
<dbReference type="SUPFAM" id="SSF52540">
    <property type="entry name" value="P-loop containing nucleoside triphosphate hydrolases"/>
    <property type="match status" value="1"/>
</dbReference>
<dbReference type="PROSITE" id="PS00198">
    <property type="entry name" value="4FE4S_FER_1"/>
    <property type="match status" value="1"/>
</dbReference>
<proteinExistence type="predicted"/>
<dbReference type="InterPro" id="IPR017896">
    <property type="entry name" value="4Fe4S_Fe-S-bd"/>
</dbReference>
<keyword evidence="1" id="KW-0479">Metal-binding</keyword>
<gene>
    <name evidence="5" type="ORF">DesyoDRAFT_1230</name>
</gene>
<dbReference type="HOGENOM" id="CLU_067767_0_0_9"/>
<dbReference type="GO" id="GO:0046872">
    <property type="term" value="F:metal ion binding"/>
    <property type="evidence" value="ECO:0007669"/>
    <property type="project" value="UniProtKB-KW"/>
</dbReference>
<dbReference type="Proteomes" id="UP000005104">
    <property type="component" value="Chromosome"/>
</dbReference>
<dbReference type="STRING" id="768710.DesyoDRAFT_1230"/>
<feature type="domain" description="4Fe-4S ferredoxin-type" evidence="4">
    <location>
        <begin position="86"/>
        <end position="115"/>
    </location>
</feature>
<dbReference type="PANTHER" id="PTHR43063:SF1">
    <property type="entry name" value="4FE-4S CLUSTER CONTAINING PARA FAMILY ATPASE PROTEIN"/>
    <property type="match status" value="1"/>
</dbReference>
<evidence type="ECO:0000256" key="2">
    <source>
        <dbReference type="ARBA" id="ARBA00023004"/>
    </source>
</evidence>
<evidence type="ECO:0000256" key="1">
    <source>
        <dbReference type="ARBA" id="ARBA00022723"/>
    </source>
</evidence>
<dbReference type="Pfam" id="PF01656">
    <property type="entry name" value="CbiA"/>
    <property type="match status" value="1"/>
</dbReference>
<dbReference type="OrthoDB" id="9778602at2"/>
<dbReference type="eggNOG" id="COG1149">
    <property type="taxonomic scope" value="Bacteria"/>
</dbReference>
<dbReference type="GO" id="GO:0051536">
    <property type="term" value="F:iron-sulfur cluster binding"/>
    <property type="evidence" value="ECO:0007669"/>
    <property type="project" value="UniProtKB-KW"/>
</dbReference>
<dbReference type="Gene3D" id="3.40.50.300">
    <property type="entry name" value="P-loop containing nucleotide triphosphate hydrolases"/>
    <property type="match status" value="1"/>
</dbReference>
<dbReference type="PROSITE" id="PS51379">
    <property type="entry name" value="4FE4S_FER_2"/>
    <property type="match status" value="2"/>
</dbReference>
<keyword evidence="2" id="KW-0408">Iron</keyword>
<dbReference type="PANTHER" id="PTHR43063">
    <property type="entry name" value="4FE-4S CLUSTER CONTAINING PARA FAMILY ATPASE PROTEIN"/>
    <property type="match status" value="1"/>
</dbReference>
<feature type="domain" description="4Fe-4S ferredoxin-type" evidence="4">
    <location>
        <begin position="57"/>
        <end position="83"/>
    </location>
</feature>
<dbReference type="AlphaFoldDB" id="H5XTD9"/>
<accession>H5XTD9</accession>
<evidence type="ECO:0000313" key="5">
    <source>
        <dbReference type="EMBL" id="EHQ88398.1"/>
    </source>
</evidence>
<evidence type="ECO:0000256" key="3">
    <source>
        <dbReference type="ARBA" id="ARBA00023014"/>
    </source>
</evidence>
<dbReference type="InterPro" id="IPR027417">
    <property type="entry name" value="P-loop_NTPase"/>
</dbReference>
<evidence type="ECO:0000313" key="6">
    <source>
        <dbReference type="Proteomes" id="UP000005104"/>
    </source>
</evidence>
<keyword evidence="3" id="KW-0411">Iron-sulfur</keyword>
<dbReference type="InterPro" id="IPR002586">
    <property type="entry name" value="CobQ/CobB/MinD/ParA_Nub-bd_dom"/>
</dbReference>
<dbReference type="EMBL" id="CM001441">
    <property type="protein sequence ID" value="EHQ88398.1"/>
    <property type="molecule type" value="Genomic_DNA"/>
</dbReference>
<evidence type="ECO:0000259" key="4">
    <source>
        <dbReference type="PROSITE" id="PS51379"/>
    </source>
</evidence>
<dbReference type="InterPro" id="IPR017900">
    <property type="entry name" value="4Fe4S_Fe_S_CS"/>
</dbReference>
<keyword evidence="6" id="KW-1185">Reference proteome</keyword>
<dbReference type="Gene3D" id="3.30.70.20">
    <property type="match status" value="1"/>
</dbReference>
<sequence length="285" mass="31315">MKIAVLSGKGGTGKTLVSVNLAAVAREAIYMDCDVEEPNGHLFFRPKNIKTEKVSVRIPYADETLCNGCRKCLDFCKFNALAFIINKPIVFDDVCHSCGGCVLLCPQKALSEREKIIGEVQRGVSENVAVITGILNTGETSGIPVIKKLLNDVPAEADLIFIDCPPGSACIVIESIKDADYCILVAEPTLFGVHNLNMVHELIRLFDKPHGVVLNKCLEGENPAEKFCMEKGIQILARIPFDKELGKLNSDALIAARENQRYRELFFSLLQTVTKEVGYETVTNP</sequence>
<reference evidence="5 6" key="1">
    <citation type="submission" date="2011-11" db="EMBL/GenBank/DDBJ databases">
        <title>The Noncontiguous Finished genome of Desulfosporosinus youngiae DSM 17734.</title>
        <authorList>
            <consortium name="US DOE Joint Genome Institute (JGI-PGF)"/>
            <person name="Lucas S."/>
            <person name="Han J."/>
            <person name="Lapidus A."/>
            <person name="Cheng J.-F."/>
            <person name="Goodwin L."/>
            <person name="Pitluck S."/>
            <person name="Peters L."/>
            <person name="Ovchinnikova G."/>
            <person name="Lu M."/>
            <person name="Land M.L."/>
            <person name="Hauser L."/>
            <person name="Pester M."/>
            <person name="Spring S."/>
            <person name="Ollivier B."/>
            <person name="Rattei T."/>
            <person name="Klenk H.-P."/>
            <person name="Wagner M."/>
            <person name="Loy A."/>
            <person name="Woyke T.J."/>
        </authorList>
    </citation>
    <scope>NUCLEOTIDE SEQUENCE [LARGE SCALE GENOMIC DNA]</scope>
    <source>
        <strain evidence="5 6">DSM 17734</strain>
    </source>
</reference>
<dbReference type="RefSeq" id="WP_007780732.1">
    <property type="nucleotide sequence ID" value="NZ_CM001441.1"/>
</dbReference>
<dbReference type="SUPFAM" id="SSF54862">
    <property type="entry name" value="4Fe-4S ferredoxins"/>
    <property type="match status" value="1"/>
</dbReference>
<protein>
    <submittedName>
        <fullName evidence="5">p-loop ATPase, MinD superfamily</fullName>
    </submittedName>
</protein>